<proteinExistence type="evidence at transcript level"/>
<accession>A0A346TLE9</accession>
<sequence length="560" mass="60729">MAAESITYSPPLPPSIEPRSGFSNLTRTFHSLRPAIPLPPLSEPLSYVDYAFSLLHSPLLPSNPALVDATTGLSLSYPDFVSRVRSLILRLQAQFQLSKGDVAFVLSPSNVNVPILYFALLALGAVVSPGNPISTPSEIARQFKLVSPKIAFTTSATASKIPKDFNGTNAVVILDDGTFDVGTVHTSSTEEEGGGLGRVEIMQTDPAAIMFSSGTTGRVKAAAAPHRSFIAMTAGFYSMRCKEKPERMLLVAPMFHSLGFYFILRGLAMGETTVVMSKVGFSEILDAAARYRVTMMTASPPVVVGMGRAKEVDKYDLRALERVLSGGAPLSEDAAERFTRRFPHVELRQGYGSTEAGGISRMINREECKKVRSAGRLTEHVEAKVVDIVTGTALSVGQEGELWIRGPALMIGYVGDEEANACAFDSEGWLKTGDLCYFDNDGFLHVVDRLKELIKYKAYQVPPAELEHLLHSLADVVEAAVIPFPQEEVGEIPMAFVVRQPGSTLNEHQVMDYVAAQVAPYKKIRKVVFVSSIPKSAAGKILRRELAAQALCNSSPMSRL</sequence>
<dbReference type="PANTHER" id="PTHR24096:SF377">
    <property type="entry name" value="4-COUMARATE--COA LIGASE-LIKE 7"/>
    <property type="match status" value="1"/>
</dbReference>
<dbReference type="CDD" id="cd05904">
    <property type="entry name" value="4CL"/>
    <property type="match status" value="1"/>
</dbReference>
<gene>
    <name evidence="8" type="primary">4CL2</name>
</gene>
<name>A0A346TLE9_NARPA</name>
<dbReference type="Pfam" id="PF13193">
    <property type="entry name" value="AMP-binding_C"/>
    <property type="match status" value="1"/>
</dbReference>
<feature type="domain" description="AMP-binding enzyme C-terminal" evidence="7">
    <location>
        <begin position="465"/>
        <end position="540"/>
    </location>
</feature>
<dbReference type="GO" id="GO:0016207">
    <property type="term" value="F:4-coumarate-CoA ligase activity"/>
    <property type="evidence" value="ECO:0007669"/>
    <property type="project" value="UniProtKB-EC"/>
</dbReference>
<dbReference type="InterPro" id="IPR045851">
    <property type="entry name" value="AMP-bd_C_sf"/>
</dbReference>
<evidence type="ECO:0000259" key="6">
    <source>
        <dbReference type="Pfam" id="PF00501"/>
    </source>
</evidence>
<keyword evidence="4" id="KW-0067">ATP-binding</keyword>
<dbReference type="PANTHER" id="PTHR24096">
    <property type="entry name" value="LONG-CHAIN-FATTY-ACID--COA LIGASE"/>
    <property type="match status" value="1"/>
</dbReference>
<evidence type="ECO:0000313" key="8">
    <source>
        <dbReference type="EMBL" id="AXU39899.1"/>
    </source>
</evidence>
<dbReference type="Pfam" id="PF00501">
    <property type="entry name" value="AMP-binding"/>
    <property type="match status" value="1"/>
</dbReference>
<dbReference type="GO" id="GO:0106290">
    <property type="term" value="F:trans-cinnamate-CoA ligase activity"/>
    <property type="evidence" value="ECO:0007669"/>
    <property type="project" value="UniProtKB-ARBA"/>
</dbReference>
<dbReference type="InterPro" id="IPR042099">
    <property type="entry name" value="ANL_N_sf"/>
</dbReference>
<dbReference type="GO" id="GO:0009698">
    <property type="term" value="P:phenylpropanoid metabolic process"/>
    <property type="evidence" value="ECO:0007669"/>
    <property type="project" value="UniProtKB-ARBA"/>
</dbReference>
<reference evidence="8" key="1">
    <citation type="submission" date="2017-09" db="EMBL/GenBank/DDBJ databases">
        <title>Developmental regulation of the expression of Amaryllidaceae alkaloid biosynthetic genes in Narcissus papyraceus.</title>
        <authorList>
            <person name="Hotchandani T."/>
            <person name="Desgagne-Penix I."/>
        </authorList>
    </citation>
    <scope>NUCLEOTIDE SEQUENCE</scope>
</reference>
<dbReference type="Gene3D" id="3.30.300.30">
    <property type="match status" value="1"/>
</dbReference>
<dbReference type="PROSITE" id="PS00455">
    <property type="entry name" value="AMP_BINDING"/>
    <property type="match status" value="1"/>
</dbReference>
<keyword evidence="3 8" id="KW-0436">Ligase</keyword>
<evidence type="ECO:0000256" key="3">
    <source>
        <dbReference type="ARBA" id="ARBA00022598"/>
    </source>
</evidence>
<evidence type="ECO:0000256" key="2">
    <source>
        <dbReference type="ARBA" id="ARBA00012959"/>
    </source>
</evidence>
<comment type="catalytic activity">
    <reaction evidence="5">
        <text>(E)-4-coumarate + ATP + CoA = (E)-4-coumaroyl-CoA + AMP + diphosphate</text>
        <dbReference type="Rhea" id="RHEA:19641"/>
        <dbReference type="ChEBI" id="CHEBI:12876"/>
        <dbReference type="ChEBI" id="CHEBI:30616"/>
        <dbReference type="ChEBI" id="CHEBI:33019"/>
        <dbReference type="ChEBI" id="CHEBI:57287"/>
        <dbReference type="ChEBI" id="CHEBI:85008"/>
        <dbReference type="ChEBI" id="CHEBI:456215"/>
        <dbReference type="EC" id="6.2.1.12"/>
    </reaction>
    <physiologicalReaction direction="left-to-right" evidence="5">
        <dbReference type="Rhea" id="RHEA:19642"/>
    </physiologicalReaction>
</comment>
<keyword evidence="4" id="KW-0547">Nucleotide-binding</keyword>
<feature type="domain" description="AMP-dependent synthetase/ligase" evidence="6">
    <location>
        <begin position="61"/>
        <end position="413"/>
    </location>
</feature>
<evidence type="ECO:0000259" key="7">
    <source>
        <dbReference type="Pfam" id="PF13193"/>
    </source>
</evidence>
<dbReference type="InterPro" id="IPR025110">
    <property type="entry name" value="AMP-bd_C"/>
</dbReference>
<dbReference type="GO" id="GO:0005524">
    <property type="term" value="F:ATP binding"/>
    <property type="evidence" value="ECO:0007669"/>
    <property type="project" value="UniProtKB-KW"/>
</dbReference>
<evidence type="ECO:0000256" key="1">
    <source>
        <dbReference type="ARBA" id="ARBA00006432"/>
    </source>
</evidence>
<comment type="similarity">
    <text evidence="1">Belongs to the ATP-dependent AMP-binding enzyme family.</text>
</comment>
<dbReference type="EC" id="6.2.1.12" evidence="2"/>
<dbReference type="EMBL" id="MF979863">
    <property type="protein sequence ID" value="AXU39899.1"/>
    <property type="molecule type" value="mRNA"/>
</dbReference>
<protein>
    <recommendedName>
        <fullName evidence="2">4-coumarate--CoA ligase</fullName>
        <ecNumber evidence="2">6.2.1.12</ecNumber>
    </recommendedName>
</protein>
<dbReference type="FunFam" id="3.30.300.30:FF:000007">
    <property type="entry name" value="4-coumarate--CoA ligase 2"/>
    <property type="match status" value="1"/>
</dbReference>
<evidence type="ECO:0000256" key="4">
    <source>
        <dbReference type="ARBA" id="ARBA00022840"/>
    </source>
</evidence>
<dbReference type="InterPro" id="IPR020845">
    <property type="entry name" value="AMP-binding_CS"/>
</dbReference>
<organism evidence="8">
    <name type="scientific">Narcissus papyraceus</name>
    <name type="common">Paperwhite narcissus</name>
    <dbReference type="NCBI Taxonomy" id="54854"/>
    <lineage>
        <taxon>Eukaryota</taxon>
        <taxon>Viridiplantae</taxon>
        <taxon>Streptophyta</taxon>
        <taxon>Embryophyta</taxon>
        <taxon>Tracheophyta</taxon>
        <taxon>Spermatophyta</taxon>
        <taxon>Magnoliopsida</taxon>
        <taxon>Liliopsida</taxon>
        <taxon>Asparagales</taxon>
        <taxon>Amaryllidaceae</taxon>
        <taxon>Amaryllidoideae</taxon>
        <taxon>Narcissus</taxon>
    </lineage>
</organism>
<dbReference type="Gene3D" id="3.40.50.12780">
    <property type="entry name" value="N-terminal domain of ligase-like"/>
    <property type="match status" value="1"/>
</dbReference>
<dbReference type="SUPFAM" id="SSF56801">
    <property type="entry name" value="Acetyl-CoA synthetase-like"/>
    <property type="match status" value="1"/>
</dbReference>
<dbReference type="AlphaFoldDB" id="A0A346TLE9"/>
<dbReference type="InterPro" id="IPR000873">
    <property type="entry name" value="AMP-dep_synth/lig_dom"/>
</dbReference>
<evidence type="ECO:0000256" key="5">
    <source>
        <dbReference type="ARBA" id="ARBA00034252"/>
    </source>
</evidence>